<accession>A0AAV4UBC4</accession>
<name>A0AAV4UBC4_9ARAC</name>
<evidence type="ECO:0000313" key="1">
    <source>
        <dbReference type="EMBL" id="GIY55048.1"/>
    </source>
</evidence>
<proteinExistence type="predicted"/>
<comment type="caution">
    <text evidence="1">The sequence shown here is derived from an EMBL/GenBank/DDBJ whole genome shotgun (WGS) entry which is preliminary data.</text>
</comment>
<organism evidence="1 2">
    <name type="scientific">Caerostris darwini</name>
    <dbReference type="NCBI Taxonomy" id="1538125"/>
    <lineage>
        <taxon>Eukaryota</taxon>
        <taxon>Metazoa</taxon>
        <taxon>Ecdysozoa</taxon>
        <taxon>Arthropoda</taxon>
        <taxon>Chelicerata</taxon>
        <taxon>Arachnida</taxon>
        <taxon>Araneae</taxon>
        <taxon>Araneomorphae</taxon>
        <taxon>Entelegynae</taxon>
        <taxon>Araneoidea</taxon>
        <taxon>Araneidae</taxon>
        <taxon>Caerostris</taxon>
    </lineage>
</organism>
<dbReference type="Proteomes" id="UP001054837">
    <property type="component" value="Unassembled WGS sequence"/>
</dbReference>
<evidence type="ECO:0000313" key="2">
    <source>
        <dbReference type="Proteomes" id="UP001054837"/>
    </source>
</evidence>
<protein>
    <submittedName>
        <fullName evidence="1">Uncharacterized protein</fullName>
    </submittedName>
</protein>
<keyword evidence="2" id="KW-1185">Reference proteome</keyword>
<gene>
    <name evidence="1" type="ORF">CDAR_10051</name>
</gene>
<reference evidence="1 2" key="1">
    <citation type="submission" date="2021-06" db="EMBL/GenBank/DDBJ databases">
        <title>Caerostris darwini draft genome.</title>
        <authorList>
            <person name="Kono N."/>
            <person name="Arakawa K."/>
        </authorList>
    </citation>
    <scope>NUCLEOTIDE SEQUENCE [LARGE SCALE GENOMIC DNA]</scope>
</reference>
<dbReference type="AlphaFoldDB" id="A0AAV4UBC4"/>
<sequence>MDCHRDGREWALLEMGDEEYNRDYWMFAAAAPFNWVVVLDKKLRRGAKEKNDLWEGGTIAPASTAAGADGWEDFFFCKVLPAGGCKEICADCTGECQSGLYLVIHKALMIKPIKKSVSTGKQQNRLIHKRIVGLIFSIICTFFEQQTIRNHPGEMTVCDEFVGSFLNCSDIGGRWMLAILPGYVSGQMEHRR</sequence>
<dbReference type="EMBL" id="BPLQ01011030">
    <property type="protein sequence ID" value="GIY55048.1"/>
    <property type="molecule type" value="Genomic_DNA"/>
</dbReference>